<organism evidence="4 5">
    <name type="scientific">Aedes albopictus</name>
    <name type="common">Asian tiger mosquito</name>
    <name type="synonym">Stegomyia albopicta</name>
    <dbReference type="NCBI Taxonomy" id="7160"/>
    <lineage>
        <taxon>Eukaryota</taxon>
        <taxon>Metazoa</taxon>
        <taxon>Ecdysozoa</taxon>
        <taxon>Arthropoda</taxon>
        <taxon>Hexapoda</taxon>
        <taxon>Insecta</taxon>
        <taxon>Pterygota</taxon>
        <taxon>Neoptera</taxon>
        <taxon>Endopterygota</taxon>
        <taxon>Diptera</taxon>
        <taxon>Nematocera</taxon>
        <taxon>Culicoidea</taxon>
        <taxon>Culicidae</taxon>
        <taxon>Culicinae</taxon>
        <taxon>Aedini</taxon>
        <taxon>Aedes</taxon>
        <taxon>Stegomyia</taxon>
    </lineage>
</organism>
<protein>
    <submittedName>
        <fullName evidence="4">Uncharacterized protein</fullName>
    </submittedName>
</protein>
<dbReference type="PANTHER" id="PTHR11489">
    <property type="entry name" value="40S RIBOSOMAL PROTEIN SA"/>
    <property type="match status" value="1"/>
</dbReference>
<dbReference type="RefSeq" id="XP_062702371.1">
    <property type="nucleotide sequence ID" value="XM_062846387.1"/>
</dbReference>
<keyword evidence="2" id="KW-0687">Ribonucleoprotein</keyword>
<feature type="coiled-coil region" evidence="3">
    <location>
        <begin position="11"/>
        <end position="63"/>
    </location>
</feature>
<evidence type="ECO:0000313" key="4">
    <source>
        <dbReference type="EnsemblMetazoa" id="AALFPA23_021493.P31783"/>
    </source>
</evidence>
<accession>A0ABM1ZTE4</accession>
<dbReference type="Gene3D" id="3.40.50.10490">
    <property type="entry name" value="Glucose-6-phosphate isomerase like protein, domain 1"/>
    <property type="match status" value="1"/>
</dbReference>
<name>A0ABM1ZTE4_AEDAL</name>
<evidence type="ECO:0000256" key="3">
    <source>
        <dbReference type="SAM" id="Coils"/>
    </source>
</evidence>
<dbReference type="SUPFAM" id="SSF52313">
    <property type="entry name" value="Ribosomal protein S2"/>
    <property type="match status" value="1"/>
</dbReference>
<dbReference type="EnsemblMetazoa" id="AALFPA23_021493.R31783">
    <property type="protein sequence ID" value="AALFPA23_021493.P31783"/>
    <property type="gene ID" value="AALFPA23_021493"/>
</dbReference>
<evidence type="ECO:0000313" key="5">
    <source>
        <dbReference type="Proteomes" id="UP000069940"/>
    </source>
</evidence>
<dbReference type="Proteomes" id="UP000069940">
    <property type="component" value="Unassembled WGS sequence"/>
</dbReference>
<dbReference type="GeneID" id="109432723"/>
<reference evidence="4" key="2">
    <citation type="submission" date="2025-05" db="UniProtKB">
        <authorList>
            <consortium name="EnsemblMetazoa"/>
        </authorList>
    </citation>
    <scope>IDENTIFICATION</scope>
    <source>
        <strain evidence="4">Foshan</strain>
    </source>
</reference>
<keyword evidence="5" id="KW-1185">Reference proteome</keyword>
<evidence type="ECO:0000256" key="1">
    <source>
        <dbReference type="ARBA" id="ARBA00022980"/>
    </source>
</evidence>
<keyword evidence="1" id="KW-0689">Ribosomal protein</keyword>
<proteinExistence type="predicted"/>
<reference evidence="5" key="1">
    <citation type="journal article" date="2015" name="Proc. Natl. Acad. Sci. U.S.A.">
        <title>Genome sequence of the Asian Tiger mosquito, Aedes albopictus, reveals insights into its biology, genetics, and evolution.</title>
        <authorList>
            <person name="Chen X.G."/>
            <person name="Jiang X."/>
            <person name="Gu J."/>
            <person name="Xu M."/>
            <person name="Wu Y."/>
            <person name="Deng Y."/>
            <person name="Zhang C."/>
            <person name="Bonizzoni M."/>
            <person name="Dermauw W."/>
            <person name="Vontas J."/>
            <person name="Armbruster P."/>
            <person name="Huang X."/>
            <person name="Yang Y."/>
            <person name="Zhang H."/>
            <person name="He W."/>
            <person name="Peng H."/>
            <person name="Liu Y."/>
            <person name="Wu K."/>
            <person name="Chen J."/>
            <person name="Lirakis M."/>
            <person name="Topalis P."/>
            <person name="Van Leeuwen T."/>
            <person name="Hall A.B."/>
            <person name="Jiang X."/>
            <person name="Thorpe C."/>
            <person name="Mueller R.L."/>
            <person name="Sun C."/>
            <person name="Waterhouse R.M."/>
            <person name="Yan G."/>
            <person name="Tu Z.J."/>
            <person name="Fang X."/>
            <person name="James A.A."/>
        </authorList>
    </citation>
    <scope>NUCLEOTIDE SEQUENCE [LARGE SCALE GENOMIC DNA]</scope>
    <source>
        <strain evidence="5">Foshan</strain>
    </source>
</reference>
<dbReference type="InterPro" id="IPR023591">
    <property type="entry name" value="Ribosomal_uS2_flav_dom_sf"/>
</dbReference>
<evidence type="ECO:0000256" key="2">
    <source>
        <dbReference type="ARBA" id="ARBA00023274"/>
    </source>
</evidence>
<keyword evidence="3" id="KW-0175">Coiled coil</keyword>
<sequence>MSLDLTTYNKSAQIELRLKQLAEKRALQQREIEAQRRMFALERKAVQEKYALLEKQLIEKRSNDKNRCQMSRRPGQRKRIRSAIDCEIAVRNTSPTINSCATLAQQIRHQSGARAEDCGSLLRQESEEILSMICKPAEQQKSVATRNNIDPLRYYSNQQQSISAITKSDLCIENRETSMRAIDENENMVLSVVSDVKTLTLEQVQLCSFKNLSSSFGENTTPHTRTDATIDVDRVRRDKLFALNTQRVRDEYGCSWGHPWQQKQCNIASDFRQQRTRALVRVEHIHVSLNLICTPRREMPFVVLVVRLLQWILESHTVTLTDEYLRLDMSTFGFRLKTNTLKQLIYYCTIQVGMFGKQLKPKLSSVTSQCDEVPASKEIIAVMLRNMKENAEPYLDKNDVKIVVISPDSYNDVRFQALKYDAVSTSRTEGYLSATRSRAKHVKSNIYSLHSATRLFPKVIELVELHGIVLCRSSSRHLLLQHQANQLCGEKASSPGFNWDEAIGYGASSDQKHSIIWVYKNEILMPMINWLESLYRSIILSAPPHRDLEPMVTDDLDNNVTKMLAATTHLNNTTVDFQIKSYVYECRPDGLQIIHLGRACEKLLLAVRCIASIDCLGEVFPISTHSYGQRNHYTEKIPTAGSFTPGAFIKQIQPTFREMRLLIIIDPQLVTEASYVSTSAIVFCNTELPVKFADIAIPSNNKSPYLFGPMCLLDHKVLRLRGKITHDKWEVKPNPEDSEKEQALEAALAANDLYPEEPIVVDETNFAGDDAALPASTSAAAPVMQTDYWNDDATQTSGSWEGGGNF</sequence>
<dbReference type="InterPro" id="IPR005707">
    <property type="entry name" value="Ribosomal_uS2_euk/arc"/>
</dbReference>